<evidence type="ECO:0000256" key="1">
    <source>
        <dbReference type="SAM" id="MobiDB-lite"/>
    </source>
</evidence>
<keyword evidence="2" id="KW-0732">Signal</keyword>
<evidence type="ECO:0000313" key="4">
    <source>
        <dbReference type="EMBL" id="SEB79513.1"/>
    </source>
</evidence>
<dbReference type="GO" id="GO:0033925">
    <property type="term" value="F:mannosyl-glycoprotein endo-beta-N-acetylglucosaminidase activity"/>
    <property type="evidence" value="ECO:0007669"/>
    <property type="project" value="InterPro"/>
</dbReference>
<dbReference type="Gene3D" id="2.60.120.260">
    <property type="entry name" value="Galactose-binding domain-like"/>
    <property type="match status" value="1"/>
</dbReference>
<keyword evidence="5" id="KW-1185">Reference proteome</keyword>
<feature type="compositionally biased region" description="Low complexity" evidence="1">
    <location>
        <begin position="31"/>
        <end position="46"/>
    </location>
</feature>
<name>A0A1H4M991_9MICC</name>
<dbReference type="PANTHER" id="PTHR13246:SF1">
    <property type="entry name" value="CYTOSOLIC ENDO-BETA-N-ACETYLGLUCOSAMINIDASE"/>
    <property type="match status" value="1"/>
</dbReference>
<feature type="domain" description="Cytosolic endo-beta-N-acetylglucosaminidase TIM barrel" evidence="3">
    <location>
        <begin position="136"/>
        <end position="469"/>
    </location>
</feature>
<dbReference type="Proteomes" id="UP000182652">
    <property type="component" value="Unassembled WGS sequence"/>
</dbReference>
<dbReference type="AlphaFoldDB" id="A0A1H4M991"/>
<gene>
    <name evidence="4" type="ORF">SAMN04489745_1268</name>
</gene>
<dbReference type="PROSITE" id="PS51318">
    <property type="entry name" value="TAT"/>
    <property type="match status" value="1"/>
</dbReference>
<feature type="region of interest" description="Disordered" evidence="1">
    <location>
        <begin position="31"/>
        <end position="64"/>
    </location>
</feature>
<evidence type="ECO:0000313" key="5">
    <source>
        <dbReference type="Proteomes" id="UP000182652"/>
    </source>
</evidence>
<proteinExistence type="predicted"/>
<feature type="signal peptide" evidence="2">
    <location>
        <begin position="1"/>
        <end position="34"/>
    </location>
</feature>
<dbReference type="GO" id="GO:0005829">
    <property type="term" value="C:cytosol"/>
    <property type="evidence" value="ECO:0007669"/>
    <property type="project" value="UniProtKB-SubCell"/>
</dbReference>
<organism evidence="4 5">
    <name type="scientific">Arthrobacter woluwensis</name>
    <dbReference type="NCBI Taxonomy" id="156980"/>
    <lineage>
        <taxon>Bacteria</taxon>
        <taxon>Bacillati</taxon>
        <taxon>Actinomycetota</taxon>
        <taxon>Actinomycetes</taxon>
        <taxon>Micrococcales</taxon>
        <taxon>Micrococcaceae</taxon>
        <taxon>Arthrobacter</taxon>
    </lineage>
</organism>
<dbReference type="STRING" id="156980.SAMN04489745_1268"/>
<dbReference type="InterPro" id="IPR005201">
    <property type="entry name" value="TIM_ENGase"/>
</dbReference>
<sequence>MSSSSMTSRRTFLTVGGAGLAGVLGLATSPAASAAGGAPPGVRSAATPAGTPVPGSGGIPAGPSTFGWNPRDLLDFDPATTPWGRHLRCLLPRAERIAPFAPTQAHPDLDPAVQLSTLTIDDAGSVYEGRNQAIGQEPYVYTQRYWPYIDIWGTWHGQVLASVPDDVVKNPSAPGRDYGVIDIPNPGWTEAAHKNGARAIGGWFWPRSTTAFDEFLVQRADGGFPVGDKIVELKQYFGFDGLFINQEASITKAQVGKLFELFRYIKSIDPDFYLQYYDAVLPDSGVLDYQNELNARNLPSLGTPGDRAVDSIFINYDWPRVDPGLRNSAAAVKAAGFDPRAVGFAGVEHQKGGFRPMECFGDLAAPGKPGPLSVALFVDSEFWLDAAHRGEVHDPEGRARYRDLEQKFWSGPTGNPAESGRLEPRKPPYRSDVLNYRQWDGVAHSVVERSPYGALPIVHSFNVGVGSSFSIGGRAVSSRGWDNQGIADPSLSWQYWTEGRLAVALDETASYDSGHSLSVSGTGVLHLFKTDLRQSRAVQVEVVASPGLTLEVGVTRRSKPGRIEWRPLTRDAGASVPWAPYRGVIPADRDAVVRLSLRISGTGRLGRLSFREAGASPAPAPVRGLAVRTVGGGTDVELTWTLRSGATAYDVFQGDLWLGRTHRDAFFSPAVDLVSGRTFSVVPISAAGIRGAAAQATLA</sequence>
<dbReference type="InterPro" id="IPR032979">
    <property type="entry name" value="ENGase"/>
</dbReference>
<accession>A0A1H4M991</accession>
<dbReference type="EMBL" id="FNSN01000003">
    <property type="protein sequence ID" value="SEB79513.1"/>
    <property type="molecule type" value="Genomic_DNA"/>
</dbReference>
<dbReference type="PANTHER" id="PTHR13246">
    <property type="entry name" value="ENDO BETA N-ACETYLGLUCOSAMINIDASE"/>
    <property type="match status" value="1"/>
</dbReference>
<dbReference type="InterPro" id="IPR006311">
    <property type="entry name" value="TAT_signal"/>
</dbReference>
<dbReference type="Gene3D" id="3.20.20.80">
    <property type="entry name" value="Glycosidases"/>
    <property type="match status" value="1"/>
</dbReference>
<reference evidence="4 5" key="1">
    <citation type="submission" date="2016-10" db="EMBL/GenBank/DDBJ databases">
        <authorList>
            <person name="de Groot N.N."/>
        </authorList>
    </citation>
    <scope>NUCLEOTIDE SEQUENCE [LARGE SCALE GENOMIC DNA]</scope>
    <source>
        <strain evidence="4 5">DSM 10495</strain>
    </source>
</reference>
<evidence type="ECO:0000256" key="2">
    <source>
        <dbReference type="SAM" id="SignalP"/>
    </source>
</evidence>
<feature type="chain" id="PRO_5010179801" evidence="2">
    <location>
        <begin position="35"/>
        <end position="699"/>
    </location>
</feature>
<evidence type="ECO:0000259" key="3">
    <source>
        <dbReference type="Pfam" id="PF03644"/>
    </source>
</evidence>
<dbReference type="Pfam" id="PF03644">
    <property type="entry name" value="Glyco_hydro_85"/>
    <property type="match status" value="1"/>
</dbReference>
<protein>
    <submittedName>
        <fullName evidence="4">Endo-beta-N-acetylglucosaminidase D</fullName>
    </submittedName>
</protein>